<dbReference type="AlphaFoldDB" id="A0A9Q0L0P5"/>
<protein>
    <submittedName>
        <fullName evidence="2">Uncharacterized protein</fullName>
    </submittedName>
</protein>
<dbReference type="EMBL" id="JAMYWD010000002">
    <property type="protein sequence ID" value="KAJ4979824.1"/>
    <property type="molecule type" value="Genomic_DNA"/>
</dbReference>
<evidence type="ECO:0000313" key="2">
    <source>
        <dbReference type="EMBL" id="KAJ4979824.1"/>
    </source>
</evidence>
<name>A0A9Q0L0P5_9MAGN</name>
<evidence type="ECO:0000256" key="1">
    <source>
        <dbReference type="SAM" id="Coils"/>
    </source>
</evidence>
<proteinExistence type="predicted"/>
<keyword evidence="3" id="KW-1185">Reference proteome</keyword>
<reference evidence="2" key="1">
    <citation type="journal article" date="2023" name="Plant J.">
        <title>The genome of the king protea, Protea cynaroides.</title>
        <authorList>
            <person name="Chang J."/>
            <person name="Duong T.A."/>
            <person name="Schoeman C."/>
            <person name="Ma X."/>
            <person name="Roodt D."/>
            <person name="Barker N."/>
            <person name="Li Z."/>
            <person name="Van de Peer Y."/>
            <person name="Mizrachi E."/>
        </authorList>
    </citation>
    <scope>NUCLEOTIDE SEQUENCE</scope>
    <source>
        <tissue evidence="2">Young leaves</tissue>
    </source>
</reference>
<keyword evidence="1" id="KW-0175">Coiled coil</keyword>
<sequence>MVEVLARAVTHPRDRQAYSQMGFVNTFHRRIKHVAEELVFLTNTKDHIAQLSNDLADANGMVKEQEVLKLAGRVEKLERKVLDLKEDVTKAMHTTSDALGSLEKVDH</sequence>
<accession>A0A9Q0L0P5</accession>
<organism evidence="2 3">
    <name type="scientific">Protea cynaroides</name>
    <dbReference type="NCBI Taxonomy" id="273540"/>
    <lineage>
        <taxon>Eukaryota</taxon>
        <taxon>Viridiplantae</taxon>
        <taxon>Streptophyta</taxon>
        <taxon>Embryophyta</taxon>
        <taxon>Tracheophyta</taxon>
        <taxon>Spermatophyta</taxon>
        <taxon>Magnoliopsida</taxon>
        <taxon>Proteales</taxon>
        <taxon>Proteaceae</taxon>
        <taxon>Protea</taxon>
    </lineage>
</organism>
<evidence type="ECO:0000313" key="3">
    <source>
        <dbReference type="Proteomes" id="UP001141806"/>
    </source>
</evidence>
<feature type="coiled-coil region" evidence="1">
    <location>
        <begin position="48"/>
        <end position="94"/>
    </location>
</feature>
<comment type="caution">
    <text evidence="2">The sequence shown here is derived from an EMBL/GenBank/DDBJ whole genome shotgun (WGS) entry which is preliminary data.</text>
</comment>
<dbReference type="Proteomes" id="UP001141806">
    <property type="component" value="Unassembled WGS sequence"/>
</dbReference>
<gene>
    <name evidence="2" type="ORF">NE237_010604</name>
</gene>